<dbReference type="AlphaFoldDB" id="A0A813KTG0"/>
<reference evidence="1" key="1">
    <citation type="submission" date="2021-02" db="EMBL/GenBank/DDBJ databases">
        <authorList>
            <person name="Dougan E. K."/>
            <person name="Rhodes N."/>
            <person name="Thang M."/>
            <person name="Chan C."/>
        </authorList>
    </citation>
    <scope>NUCLEOTIDE SEQUENCE</scope>
</reference>
<proteinExistence type="predicted"/>
<feature type="non-terminal residue" evidence="1">
    <location>
        <position position="1"/>
    </location>
</feature>
<name>A0A813KTG0_POLGL</name>
<evidence type="ECO:0000313" key="2">
    <source>
        <dbReference type="Proteomes" id="UP000626109"/>
    </source>
</evidence>
<evidence type="ECO:0000313" key="1">
    <source>
        <dbReference type="EMBL" id="CAE8715451.1"/>
    </source>
</evidence>
<dbReference type="Proteomes" id="UP000626109">
    <property type="component" value="Unassembled WGS sequence"/>
</dbReference>
<gene>
    <name evidence="1" type="ORF">PGLA2088_LOCUS38550</name>
</gene>
<comment type="caution">
    <text evidence="1">The sequence shown here is derived from an EMBL/GenBank/DDBJ whole genome shotgun (WGS) entry which is preliminary data.</text>
</comment>
<dbReference type="EMBL" id="CAJNNW010032793">
    <property type="protein sequence ID" value="CAE8715451.1"/>
    <property type="molecule type" value="Genomic_DNA"/>
</dbReference>
<protein>
    <submittedName>
        <fullName evidence="1">Uncharacterized protein</fullName>
    </submittedName>
</protein>
<accession>A0A813KTG0</accession>
<organism evidence="1 2">
    <name type="scientific">Polarella glacialis</name>
    <name type="common">Dinoflagellate</name>
    <dbReference type="NCBI Taxonomy" id="89957"/>
    <lineage>
        <taxon>Eukaryota</taxon>
        <taxon>Sar</taxon>
        <taxon>Alveolata</taxon>
        <taxon>Dinophyceae</taxon>
        <taxon>Suessiales</taxon>
        <taxon>Suessiaceae</taxon>
        <taxon>Polarella</taxon>
    </lineage>
</organism>
<sequence>LLTAPPTTTTTTTTTTTITTTTTTIIRTTTTTTTRRVAGRLIRKPTSRMGAVAIHHEPVAVRILGDSSGGSRLGRVAVVVVPVVALALE</sequence>